<dbReference type="OrthoDB" id="5853720at2759"/>
<accession>A0A2G9ULJ1</accession>
<dbReference type="InterPro" id="IPR002918">
    <property type="entry name" value="Lipase_EstA/Esterase_EstB"/>
</dbReference>
<organism evidence="1 2">
    <name type="scientific">Teladorsagia circumcincta</name>
    <name type="common">Brown stomach worm</name>
    <name type="synonym">Ostertagia circumcincta</name>
    <dbReference type="NCBI Taxonomy" id="45464"/>
    <lineage>
        <taxon>Eukaryota</taxon>
        <taxon>Metazoa</taxon>
        <taxon>Ecdysozoa</taxon>
        <taxon>Nematoda</taxon>
        <taxon>Chromadorea</taxon>
        <taxon>Rhabditida</taxon>
        <taxon>Rhabditina</taxon>
        <taxon>Rhabditomorpha</taxon>
        <taxon>Strongyloidea</taxon>
        <taxon>Trichostrongylidae</taxon>
        <taxon>Teladorsagia</taxon>
    </lineage>
</organism>
<name>A0A2G9ULJ1_TELCI</name>
<dbReference type="GO" id="GO:0016042">
    <property type="term" value="P:lipid catabolic process"/>
    <property type="evidence" value="ECO:0007669"/>
    <property type="project" value="InterPro"/>
</dbReference>
<dbReference type="GO" id="GO:0016787">
    <property type="term" value="F:hydrolase activity"/>
    <property type="evidence" value="ECO:0007669"/>
    <property type="project" value="InterPro"/>
</dbReference>
<reference evidence="1 2" key="1">
    <citation type="submission" date="2015-09" db="EMBL/GenBank/DDBJ databases">
        <title>Draft genome of the parasitic nematode Teladorsagia circumcincta isolate WARC Sus (inbred).</title>
        <authorList>
            <person name="Mitreva M."/>
        </authorList>
    </citation>
    <scope>NUCLEOTIDE SEQUENCE [LARGE SCALE GENOMIC DNA]</scope>
    <source>
        <strain evidence="1 2">S</strain>
    </source>
</reference>
<protein>
    <submittedName>
        <fullName evidence="1">Uncharacterized protein</fullName>
    </submittedName>
</protein>
<dbReference type="Proteomes" id="UP000230423">
    <property type="component" value="Unassembled WGS sequence"/>
</dbReference>
<dbReference type="AlphaFoldDB" id="A0A2G9ULJ1"/>
<proteinExistence type="predicted"/>
<sequence length="62" mass="6627">MNSIKAILGGRCMDTGERLGPPLSALIDTFVSVAGNDTKAYTSSQSTLLKMTRLDIKMHAAK</sequence>
<dbReference type="Pfam" id="PF01674">
    <property type="entry name" value="Lipase_2"/>
    <property type="match status" value="1"/>
</dbReference>
<evidence type="ECO:0000313" key="1">
    <source>
        <dbReference type="EMBL" id="PIO71105.1"/>
    </source>
</evidence>
<evidence type="ECO:0000313" key="2">
    <source>
        <dbReference type="Proteomes" id="UP000230423"/>
    </source>
</evidence>
<dbReference type="EMBL" id="KZ346052">
    <property type="protein sequence ID" value="PIO71105.1"/>
    <property type="molecule type" value="Genomic_DNA"/>
</dbReference>
<keyword evidence="2" id="KW-1185">Reference proteome</keyword>
<gene>
    <name evidence="1" type="ORF">TELCIR_07009</name>
</gene>